<proteinExistence type="predicted"/>
<dbReference type="NCBIfam" id="TIGR04255">
    <property type="entry name" value="sporadTIGR04255"/>
    <property type="match status" value="1"/>
</dbReference>
<dbReference type="EMBL" id="BMFC01000004">
    <property type="protein sequence ID" value="GGC05256.1"/>
    <property type="molecule type" value="Genomic_DNA"/>
</dbReference>
<organism evidence="1 2">
    <name type="scientific">Marivita lacus</name>
    <dbReference type="NCBI Taxonomy" id="1323742"/>
    <lineage>
        <taxon>Bacteria</taxon>
        <taxon>Pseudomonadati</taxon>
        <taxon>Pseudomonadota</taxon>
        <taxon>Alphaproteobacteria</taxon>
        <taxon>Rhodobacterales</taxon>
        <taxon>Roseobacteraceae</taxon>
        <taxon>Marivita</taxon>
    </lineage>
</organism>
<sequence>MSDYVYEKPPLVEVILEIHWALKPLGSAPNAAIDPYYDLFRESFLEAVSVELPVVEQLVPSEIPVEFVSDQPHLRLRPKKSGWPLIQIGPGVMTVNIVPPYAGWAEFRSFVSWALDALLSAYPMAEKTFKPKRGHLRYIDVFDARFGFDSFKPFVETHFGAVQPVRQQVVDEISAEPERITFSVDSNFSVKSPANATFRFRIAPGIRDGQEAVVMEFHCDGEMSNGFLPKEELESWFDEAHATLNIAFDKTVSDALKARFGKAKEIS</sequence>
<dbReference type="InterPro" id="IPR026349">
    <property type="entry name" value="CHP04255"/>
</dbReference>
<evidence type="ECO:0008006" key="3">
    <source>
        <dbReference type="Google" id="ProtNLM"/>
    </source>
</evidence>
<dbReference type="RefSeq" id="WP_188482125.1">
    <property type="nucleotide sequence ID" value="NZ_BMFC01000004.1"/>
</dbReference>
<evidence type="ECO:0000313" key="1">
    <source>
        <dbReference type="EMBL" id="GGC05256.1"/>
    </source>
</evidence>
<dbReference type="Proteomes" id="UP000645462">
    <property type="component" value="Unassembled WGS sequence"/>
</dbReference>
<comment type="caution">
    <text evidence="1">The sequence shown here is derived from an EMBL/GenBank/DDBJ whole genome shotgun (WGS) entry which is preliminary data.</text>
</comment>
<evidence type="ECO:0000313" key="2">
    <source>
        <dbReference type="Proteomes" id="UP000645462"/>
    </source>
</evidence>
<protein>
    <recommendedName>
        <fullName evidence="3">TIGR04255 family protein</fullName>
    </recommendedName>
</protein>
<gene>
    <name evidence="1" type="ORF">GCM10011363_22480</name>
</gene>
<accession>A0ABQ1KP19</accession>
<name>A0ABQ1KP19_9RHOB</name>
<keyword evidence="2" id="KW-1185">Reference proteome</keyword>
<reference evidence="2" key="1">
    <citation type="journal article" date="2019" name="Int. J. Syst. Evol. Microbiol.">
        <title>The Global Catalogue of Microorganisms (GCM) 10K type strain sequencing project: providing services to taxonomists for standard genome sequencing and annotation.</title>
        <authorList>
            <consortium name="The Broad Institute Genomics Platform"/>
            <consortium name="The Broad Institute Genome Sequencing Center for Infectious Disease"/>
            <person name="Wu L."/>
            <person name="Ma J."/>
        </authorList>
    </citation>
    <scope>NUCLEOTIDE SEQUENCE [LARGE SCALE GENOMIC DNA]</scope>
    <source>
        <strain evidence="2">CGMCC 1.12478</strain>
    </source>
</reference>